<dbReference type="EMBL" id="BMLT01000007">
    <property type="protein sequence ID" value="GGO84354.1"/>
    <property type="molecule type" value="Genomic_DNA"/>
</dbReference>
<organism evidence="1 2">
    <name type="scientific">Marinobacterium nitratireducens</name>
    <dbReference type="NCBI Taxonomy" id="518897"/>
    <lineage>
        <taxon>Bacteria</taxon>
        <taxon>Pseudomonadati</taxon>
        <taxon>Pseudomonadota</taxon>
        <taxon>Gammaproteobacteria</taxon>
        <taxon>Oceanospirillales</taxon>
        <taxon>Oceanospirillaceae</taxon>
        <taxon>Marinobacterium</taxon>
    </lineage>
</organism>
<dbReference type="Proteomes" id="UP000599578">
    <property type="component" value="Unassembled WGS sequence"/>
</dbReference>
<accession>A0A917ZIZ2</accession>
<name>A0A917ZIZ2_9GAMM</name>
<gene>
    <name evidence="1" type="ORF">GCM10011348_30410</name>
</gene>
<comment type="caution">
    <text evidence="1">The sequence shown here is derived from an EMBL/GenBank/DDBJ whole genome shotgun (WGS) entry which is preliminary data.</text>
</comment>
<sequence>MTVEVPPHLLPVDTVIRGIEIEYQALRRLAIGADELLDQLLVDRHRPAAVSVEFKAAQRRLAGQCLVGPDGGLQHQVLSQILMVIQIFIAKRQPKDTLVQHRFKLVRTAARVTRILDATGNRTSQIEVAVELPQQHDAGIRGDVATFKTGLDLTAFAAC</sequence>
<dbReference type="AlphaFoldDB" id="A0A917ZIZ2"/>
<proteinExistence type="predicted"/>
<keyword evidence="2" id="KW-1185">Reference proteome</keyword>
<evidence type="ECO:0000313" key="2">
    <source>
        <dbReference type="Proteomes" id="UP000599578"/>
    </source>
</evidence>
<reference evidence="1 2" key="1">
    <citation type="journal article" date="2014" name="Int. J. Syst. Evol. Microbiol.">
        <title>Complete genome sequence of Corynebacterium casei LMG S-19264T (=DSM 44701T), isolated from a smear-ripened cheese.</title>
        <authorList>
            <consortium name="US DOE Joint Genome Institute (JGI-PGF)"/>
            <person name="Walter F."/>
            <person name="Albersmeier A."/>
            <person name="Kalinowski J."/>
            <person name="Ruckert C."/>
        </authorList>
    </citation>
    <scope>NUCLEOTIDE SEQUENCE [LARGE SCALE GENOMIC DNA]</scope>
    <source>
        <strain evidence="1 2">CGMCC 1.7286</strain>
    </source>
</reference>
<protein>
    <submittedName>
        <fullName evidence="1">Uncharacterized protein</fullName>
    </submittedName>
</protein>
<evidence type="ECO:0000313" key="1">
    <source>
        <dbReference type="EMBL" id="GGO84354.1"/>
    </source>
</evidence>